<dbReference type="Pfam" id="PF13556">
    <property type="entry name" value="HTH_30"/>
    <property type="match status" value="1"/>
</dbReference>
<keyword evidence="3" id="KW-1185">Reference proteome</keyword>
<dbReference type="Gene3D" id="1.10.10.2840">
    <property type="entry name" value="PucR C-terminal helix-turn-helix domain"/>
    <property type="match status" value="1"/>
</dbReference>
<feature type="domain" description="PucR C-terminal helix-turn-helix" evidence="1">
    <location>
        <begin position="8"/>
        <end position="52"/>
    </location>
</feature>
<evidence type="ECO:0000313" key="3">
    <source>
        <dbReference type="Proteomes" id="UP001597542"/>
    </source>
</evidence>
<reference evidence="3" key="1">
    <citation type="journal article" date="2019" name="Int. J. Syst. Evol. Microbiol.">
        <title>The Global Catalogue of Microorganisms (GCM) 10K type strain sequencing project: providing services to taxonomists for standard genome sequencing and annotation.</title>
        <authorList>
            <consortium name="The Broad Institute Genomics Platform"/>
            <consortium name="The Broad Institute Genome Sequencing Center for Infectious Disease"/>
            <person name="Wu L."/>
            <person name="Ma J."/>
        </authorList>
    </citation>
    <scope>NUCLEOTIDE SEQUENCE [LARGE SCALE GENOMIC DNA]</scope>
    <source>
        <strain evidence="3">CGMCC 4.7638</strain>
    </source>
</reference>
<comment type="caution">
    <text evidence="2">The sequence shown here is derived from an EMBL/GenBank/DDBJ whole genome shotgun (WGS) entry which is preliminary data.</text>
</comment>
<dbReference type="Proteomes" id="UP001597542">
    <property type="component" value="Unassembled WGS sequence"/>
</dbReference>
<dbReference type="EMBL" id="JBHUKQ010000008">
    <property type="protein sequence ID" value="MFD2480268.1"/>
    <property type="molecule type" value="Genomic_DNA"/>
</dbReference>
<evidence type="ECO:0000259" key="1">
    <source>
        <dbReference type="Pfam" id="PF13556"/>
    </source>
</evidence>
<evidence type="ECO:0000313" key="2">
    <source>
        <dbReference type="EMBL" id="MFD2480268.1"/>
    </source>
</evidence>
<sequence length="58" mass="6639">MVAYLFQETIVAAARALHLHPNSLRYRLDRLVTLLGAPIRRLSTLASLYFCLNRRGII</sequence>
<dbReference type="InterPro" id="IPR025736">
    <property type="entry name" value="PucR_C-HTH_dom"/>
</dbReference>
<accession>A0ABW5HTX4</accession>
<protein>
    <submittedName>
        <fullName evidence="2">Helix-turn-helix domain-containing protein</fullName>
    </submittedName>
</protein>
<gene>
    <name evidence="2" type="ORF">ACFSUT_08290</name>
</gene>
<proteinExistence type="predicted"/>
<name>A0ABW5HTX4_9PSEU</name>
<dbReference type="RefSeq" id="WP_344287440.1">
    <property type="nucleotide sequence ID" value="NZ_BAAAHV010000028.1"/>
</dbReference>
<dbReference type="InterPro" id="IPR042070">
    <property type="entry name" value="PucR_C-HTH_sf"/>
</dbReference>
<organism evidence="2 3">
    <name type="scientific">Amycolatopsis albidoflavus</name>
    <dbReference type="NCBI Taxonomy" id="102226"/>
    <lineage>
        <taxon>Bacteria</taxon>
        <taxon>Bacillati</taxon>
        <taxon>Actinomycetota</taxon>
        <taxon>Actinomycetes</taxon>
        <taxon>Pseudonocardiales</taxon>
        <taxon>Pseudonocardiaceae</taxon>
        <taxon>Amycolatopsis</taxon>
    </lineage>
</organism>